<dbReference type="EMBL" id="JACEIK010000055">
    <property type="protein sequence ID" value="MCD7448208.1"/>
    <property type="molecule type" value="Genomic_DNA"/>
</dbReference>
<name>A0ABS8RNG8_DATST</name>
<organism evidence="2 3">
    <name type="scientific">Datura stramonium</name>
    <name type="common">Jimsonweed</name>
    <name type="synonym">Common thornapple</name>
    <dbReference type="NCBI Taxonomy" id="4076"/>
    <lineage>
        <taxon>Eukaryota</taxon>
        <taxon>Viridiplantae</taxon>
        <taxon>Streptophyta</taxon>
        <taxon>Embryophyta</taxon>
        <taxon>Tracheophyta</taxon>
        <taxon>Spermatophyta</taxon>
        <taxon>Magnoliopsida</taxon>
        <taxon>eudicotyledons</taxon>
        <taxon>Gunneridae</taxon>
        <taxon>Pentapetalae</taxon>
        <taxon>asterids</taxon>
        <taxon>lamiids</taxon>
        <taxon>Solanales</taxon>
        <taxon>Solanaceae</taxon>
        <taxon>Solanoideae</taxon>
        <taxon>Datureae</taxon>
        <taxon>Datura</taxon>
    </lineage>
</organism>
<dbReference type="Proteomes" id="UP000823775">
    <property type="component" value="Unassembled WGS sequence"/>
</dbReference>
<gene>
    <name evidence="2" type="ORF">HAX54_039563</name>
</gene>
<evidence type="ECO:0000256" key="1">
    <source>
        <dbReference type="SAM" id="MobiDB-lite"/>
    </source>
</evidence>
<evidence type="ECO:0000313" key="3">
    <source>
        <dbReference type="Proteomes" id="UP000823775"/>
    </source>
</evidence>
<sequence length="187" mass="19750">MRQNSMNSNANQQDAASFNNSNHSQSSLLQGPNCMLPGQNLPVSGLSSTNLQQQQQRLLSSGLLPQNQSQSSRKLVLQQMIQQLLQDMNTNSGGCGVQQQCPTGQSGGGSAPEEGLAFATVVPMAAATTSHGPGSSADPHRVEATVLNRHPIVNPLHQLATVVSVKSYRFAPPIDVGDTCFNDTAND</sequence>
<feature type="compositionally biased region" description="Polar residues" evidence="1">
    <location>
        <begin position="1"/>
        <end position="16"/>
    </location>
</feature>
<evidence type="ECO:0000313" key="2">
    <source>
        <dbReference type="EMBL" id="MCD7448208.1"/>
    </source>
</evidence>
<comment type="caution">
    <text evidence="2">The sequence shown here is derived from an EMBL/GenBank/DDBJ whole genome shotgun (WGS) entry which is preliminary data.</text>
</comment>
<reference evidence="2 3" key="1">
    <citation type="journal article" date="2021" name="BMC Genomics">
        <title>Datura genome reveals duplications of psychoactive alkaloid biosynthetic genes and high mutation rate following tissue culture.</title>
        <authorList>
            <person name="Rajewski A."/>
            <person name="Carter-House D."/>
            <person name="Stajich J."/>
            <person name="Litt A."/>
        </authorList>
    </citation>
    <scope>NUCLEOTIDE SEQUENCE [LARGE SCALE GENOMIC DNA]</scope>
    <source>
        <strain evidence="2">AR-01</strain>
    </source>
</reference>
<proteinExistence type="predicted"/>
<feature type="compositionally biased region" description="Low complexity" evidence="1">
    <location>
        <begin position="44"/>
        <end position="53"/>
    </location>
</feature>
<keyword evidence="3" id="KW-1185">Reference proteome</keyword>
<feature type="compositionally biased region" description="Low complexity" evidence="1">
    <location>
        <begin position="17"/>
        <end position="27"/>
    </location>
</feature>
<accession>A0ABS8RNG8</accession>
<protein>
    <submittedName>
        <fullName evidence="2">Uncharacterized protein</fullName>
    </submittedName>
</protein>
<feature type="region of interest" description="Disordered" evidence="1">
    <location>
        <begin position="1"/>
        <end position="53"/>
    </location>
</feature>